<gene>
    <name evidence="2" type="ORF">A9K55_005595</name>
</gene>
<evidence type="ECO:0000313" key="3">
    <source>
        <dbReference type="Proteomes" id="UP000323067"/>
    </source>
</evidence>
<feature type="chain" id="PRO_5014195473" description="Extracellular membrane protein CFEM domain-containing protein" evidence="1">
    <location>
        <begin position="20"/>
        <end position="163"/>
    </location>
</feature>
<reference evidence="2 3" key="1">
    <citation type="journal article" date="2017" name="BMC Genomics">
        <title>Chromosome level assembly and secondary metabolite potential of the parasitic fungus Cordyceps militaris.</title>
        <authorList>
            <person name="Kramer G.J."/>
            <person name="Nodwell J.R."/>
        </authorList>
    </citation>
    <scope>NUCLEOTIDE SEQUENCE [LARGE SCALE GENOMIC DNA]</scope>
    <source>
        <strain evidence="2 3">ATCC 34164</strain>
    </source>
</reference>
<evidence type="ECO:0000256" key="1">
    <source>
        <dbReference type="SAM" id="SignalP"/>
    </source>
</evidence>
<dbReference type="VEuPathDB" id="FungiDB:CCM_03388"/>
<dbReference type="VEuPathDB" id="FungiDB:A9K55_005595"/>
<organism evidence="2 3">
    <name type="scientific">Cordyceps militaris</name>
    <name type="common">Caterpillar fungus</name>
    <name type="synonym">Clavaria militaris</name>
    <dbReference type="NCBI Taxonomy" id="73501"/>
    <lineage>
        <taxon>Eukaryota</taxon>
        <taxon>Fungi</taxon>
        <taxon>Dikarya</taxon>
        <taxon>Ascomycota</taxon>
        <taxon>Pezizomycotina</taxon>
        <taxon>Sordariomycetes</taxon>
        <taxon>Hypocreomycetidae</taxon>
        <taxon>Hypocreales</taxon>
        <taxon>Cordycipitaceae</taxon>
        <taxon>Cordyceps</taxon>
    </lineage>
</organism>
<sequence length="163" mass="16062">MRFSTLSVVVVANAIGALALGSLSESVKDFPQCSLLAFKNALDKEGCDVKNIGSGTFDCLCDHLASVAVTMSLSGLDLNCRANWSSALTRVCANWQIASTTAPDFPEATKALASELGAAGAAGPTSASSTAGAASTSSSKGPAAAATPVIGLLGAAALAGILI</sequence>
<keyword evidence="1" id="KW-0732">Signal</keyword>
<feature type="signal peptide" evidence="1">
    <location>
        <begin position="1"/>
        <end position="19"/>
    </location>
</feature>
<dbReference type="OrthoDB" id="4869264at2759"/>
<proteinExistence type="predicted"/>
<evidence type="ECO:0000313" key="2">
    <source>
        <dbReference type="EMBL" id="ATY59886.1"/>
    </source>
</evidence>
<protein>
    <recommendedName>
        <fullName evidence="4">Extracellular membrane protein CFEM domain-containing protein</fullName>
    </recommendedName>
</protein>
<evidence type="ECO:0008006" key="4">
    <source>
        <dbReference type="Google" id="ProtNLM"/>
    </source>
</evidence>
<accession>A0A2H4S9U3</accession>
<dbReference type="Proteomes" id="UP000323067">
    <property type="component" value="Chromosome vi"/>
</dbReference>
<dbReference type="EMBL" id="CP023323">
    <property type="protein sequence ID" value="ATY59886.1"/>
    <property type="molecule type" value="Genomic_DNA"/>
</dbReference>
<dbReference type="AlphaFoldDB" id="A0A2H4S9U3"/>
<name>A0A2H4S9U3_CORMI</name>